<feature type="compositionally biased region" description="Basic and acidic residues" evidence="1">
    <location>
        <begin position="93"/>
        <end position="118"/>
    </location>
</feature>
<evidence type="ECO:0000313" key="3">
    <source>
        <dbReference type="Proteomes" id="UP000014387"/>
    </source>
</evidence>
<gene>
    <name evidence="2" type="ORF">HMPREF9238_01097</name>
</gene>
<feature type="compositionally biased region" description="Basic and acidic residues" evidence="1">
    <location>
        <begin position="267"/>
        <end position="284"/>
    </location>
</feature>
<evidence type="ECO:0008006" key="4">
    <source>
        <dbReference type="Google" id="ProtNLM"/>
    </source>
</evidence>
<reference evidence="2 3" key="1">
    <citation type="submission" date="2013-05" db="EMBL/GenBank/DDBJ databases">
        <title>The Genome Sequence of Actinomyces europaeus ACS-120-V-COL10B.</title>
        <authorList>
            <consortium name="The Broad Institute Genomics Platform"/>
            <person name="Earl A."/>
            <person name="Ward D."/>
            <person name="Feldgarden M."/>
            <person name="Gevers D."/>
            <person name="Saerens B."/>
            <person name="Vaneechoutte M."/>
            <person name="Walker B."/>
            <person name="Young S."/>
            <person name="Zeng Q."/>
            <person name="Gargeya S."/>
            <person name="Fitzgerald M."/>
            <person name="Haas B."/>
            <person name="Abouelleil A."/>
            <person name="Allen A.W."/>
            <person name="Alvarado L."/>
            <person name="Arachchi H.M."/>
            <person name="Berlin A.M."/>
            <person name="Chapman S.B."/>
            <person name="Gainer-Dewar J."/>
            <person name="Goldberg J."/>
            <person name="Griggs A."/>
            <person name="Gujja S."/>
            <person name="Hansen M."/>
            <person name="Howarth C."/>
            <person name="Imamovic A."/>
            <person name="Ireland A."/>
            <person name="Larimer J."/>
            <person name="McCowan C."/>
            <person name="Murphy C."/>
            <person name="Pearson M."/>
            <person name="Poon T.W."/>
            <person name="Priest M."/>
            <person name="Roberts A."/>
            <person name="Saif S."/>
            <person name="Shea T."/>
            <person name="Sisk P."/>
            <person name="Sykes S."/>
            <person name="Wortman J."/>
            <person name="Nusbaum C."/>
            <person name="Birren B."/>
        </authorList>
    </citation>
    <scope>NUCLEOTIDE SEQUENCE [LARGE SCALE GENOMIC DNA]</scope>
    <source>
        <strain evidence="2 3">ACS-120-V-Col10b</strain>
    </source>
</reference>
<dbReference type="OrthoDB" id="9786339at2"/>
<dbReference type="SUPFAM" id="SSF49785">
    <property type="entry name" value="Galactose-binding domain-like"/>
    <property type="match status" value="1"/>
</dbReference>
<feature type="compositionally biased region" description="Basic and acidic residues" evidence="1">
    <location>
        <begin position="195"/>
        <end position="207"/>
    </location>
</feature>
<accession>A0A9W5RF76</accession>
<dbReference type="InterPro" id="IPR008979">
    <property type="entry name" value="Galactose-bd-like_sf"/>
</dbReference>
<feature type="compositionally biased region" description="Low complexity" evidence="1">
    <location>
        <begin position="174"/>
        <end position="188"/>
    </location>
</feature>
<dbReference type="RefSeq" id="WP_016444440.1">
    <property type="nucleotide sequence ID" value="NZ_KE150266.1"/>
</dbReference>
<sequence>MSKDDLESNEDFDSERDRTDQFTPEQTSGSFDALLEDLNEKMVAGSLANRLRGVFSRAGRPDAEASQLDEVARTDSEPASEDVAADVPALDNEQARAKSDDKSDKTREFISSLDERFPSVRSPKMPPPPEPEDEAAVAAGQGQMTDDFLNHLGKQKKRFSDVDNEDAAQHQDVSSDPDSSANPSSPANETQTVAHADDEQKRDRAVDEPQTTSGAQQAEDNSDIATADGDEQATAARSLADETKRIANVSKSFIKAQAVKIAAAAAAREDARRAKAEAKRLEELAKEEEGELPAPVETGWGDLSDESDFSSGRADSAPSPSESSDDEGQAPSAKKEGSVRERSSTSIPKAGATHEPARLAGDTDSLKAVESDLPKKVSFTRRGASIMKLPSGTRVIQNSMRSVRSTVDALNEGQSIDPTRPTIALFVALMVAATIVSATTMAGTRTFSSSILHTQPKPTEVVETTAEEAPTEAPTPPPAGAPKIASVDVISYNNDDGDHPEWAQYLFDGDQSTRWQTRYFAQPELPENNRIRLVIHLEEESSVNSVTFQGPIDGGQVDLRVNDGADPFATPVLTSSKMAKTTTLTPSEPAVGTTVTLDFVALPTDDEGQFRAKIDVLTVN</sequence>
<keyword evidence="3" id="KW-1185">Reference proteome</keyword>
<evidence type="ECO:0000313" key="2">
    <source>
        <dbReference type="EMBL" id="EPD31329.1"/>
    </source>
</evidence>
<dbReference type="EMBL" id="AGWN01000001">
    <property type="protein sequence ID" value="EPD31329.1"/>
    <property type="molecule type" value="Genomic_DNA"/>
</dbReference>
<feature type="compositionally biased region" description="Polar residues" evidence="1">
    <location>
        <begin position="209"/>
        <end position="219"/>
    </location>
</feature>
<feature type="region of interest" description="Disordered" evidence="1">
    <location>
        <begin position="259"/>
        <end position="367"/>
    </location>
</feature>
<organism evidence="2 3">
    <name type="scientific">Gleimia europaea ACS-120-V-Col10b</name>
    <dbReference type="NCBI Taxonomy" id="883069"/>
    <lineage>
        <taxon>Bacteria</taxon>
        <taxon>Bacillati</taxon>
        <taxon>Actinomycetota</taxon>
        <taxon>Actinomycetes</taxon>
        <taxon>Actinomycetales</taxon>
        <taxon>Actinomycetaceae</taxon>
        <taxon>Gleimia</taxon>
    </lineage>
</organism>
<dbReference type="AlphaFoldDB" id="A0A9W5RF76"/>
<dbReference type="Proteomes" id="UP000014387">
    <property type="component" value="Unassembled WGS sequence"/>
</dbReference>
<protein>
    <recommendedName>
        <fullName evidence="4">F5/8 type C domain-containing protein</fullName>
    </recommendedName>
</protein>
<name>A0A9W5RF76_9ACTO</name>
<comment type="caution">
    <text evidence="2">The sequence shown here is derived from an EMBL/GenBank/DDBJ whole genome shotgun (WGS) entry which is preliminary data.</text>
</comment>
<feature type="compositionally biased region" description="Basic and acidic residues" evidence="1">
    <location>
        <begin position="333"/>
        <end position="343"/>
    </location>
</feature>
<dbReference type="Gene3D" id="2.60.120.260">
    <property type="entry name" value="Galactose-binding domain-like"/>
    <property type="match status" value="1"/>
</dbReference>
<feature type="region of interest" description="Disordered" evidence="1">
    <location>
        <begin position="1"/>
        <end position="33"/>
    </location>
</feature>
<evidence type="ECO:0000256" key="1">
    <source>
        <dbReference type="SAM" id="MobiDB-lite"/>
    </source>
</evidence>
<feature type="region of interest" description="Disordered" evidence="1">
    <location>
        <begin position="54"/>
        <end position="238"/>
    </location>
</feature>
<feature type="compositionally biased region" description="Polar residues" evidence="1">
    <location>
        <begin position="21"/>
        <end position="30"/>
    </location>
</feature>
<proteinExistence type="predicted"/>